<accession>A0ABU5DTK2</accession>
<dbReference type="Pfam" id="PF06803">
    <property type="entry name" value="DUF1232"/>
    <property type="match status" value="1"/>
</dbReference>
<feature type="region of interest" description="Disordered" evidence="5">
    <location>
        <begin position="1"/>
        <end position="20"/>
    </location>
</feature>
<dbReference type="Proteomes" id="UP001271769">
    <property type="component" value="Unassembled WGS sequence"/>
</dbReference>
<dbReference type="InterPro" id="IPR010652">
    <property type="entry name" value="DUF1232"/>
</dbReference>
<dbReference type="RefSeq" id="WP_320498951.1">
    <property type="nucleotide sequence ID" value="NZ_JAXCLX010000001.1"/>
</dbReference>
<evidence type="ECO:0000256" key="1">
    <source>
        <dbReference type="ARBA" id="ARBA00004127"/>
    </source>
</evidence>
<proteinExistence type="predicted"/>
<evidence type="ECO:0000259" key="6">
    <source>
        <dbReference type="Pfam" id="PF06803"/>
    </source>
</evidence>
<dbReference type="InterPro" id="IPR016983">
    <property type="entry name" value="UCP031804"/>
</dbReference>
<comment type="subcellular location">
    <subcellularLocation>
        <location evidence="1">Endomembrane system</location>
        <topology evidence="1">Multi-pass membrane protein</topology>
    </subcellularLocation>
</comment>
<reference evidence="7 8" key="1">
    <citation type="journal article" date="2013" name="Antonie Van Leeuwenhoek">
        <title>Dongia rigui sp. nov., isolated from freshwater of a large wetland in Korea.</title>
        <authorList>
            <person name="Baik K.S."/>
            <person name="Hwang Y.M."/>
            <person name="Choi J.S."/>
            <person name="Kwon J."/>
            <person name="Seong C.N."/>
        </authorList>
    </citation>
    <scope>NUCLEOTIDE SEQUENCE [LARGE SCALE GENOMIC DNA]</scope>
    <source>
        <strain evidence="7 8">04SU4-P</strain>
    </source>
</reference>
<gene>
    <name evidence="7" type="ORF">SMD31_01920</name>
</gene>
<evidence type="ECO:0000256" key="2">
    <source>
        <dbReference type="ARBA" id="ARBA00022692"/>
    </source>
</evidence>
<feature type="compositionally biased region" description="Basic and acidic residues" evidence="5">
    <location>
        <begin position="11"/>
        <end position="20"/>
    </location>
</feature>
<protein>
    <submittedName>
        <fullName evidence="7">YkvA family protein</fullName>
    </submittedName>
</protein>
<evidence type="ECO:0000256" key="5">
    <source>
        <dbReference type="SAM" id="MobiDB-lite"/>
    </source>
</evidence>
<keyword evidence="3" id="KW-1133">Transmembrane helix</keyword>
<evidence type="ECO:0000256" key="3">
    <source>
        <dbReference type="ARBA" id="ARBA00022989"/>
    </source>
</evidence>
<feature type="domain" description="DUF1232" evidence="6">
    <location>
        <begin position="59"/>
        <end position="93"/>
    </location>
</feature>
<organism evidence="7 8">
    <name type="scientific">Dongia rigui</name>
    <dbReference type="NCBI Taxonomy" id="940149"/>
    <lineage>
        <taxon>Bacteria</taxon>
        <taxon>Pseudomonadati</taxon>
        <taxon>Pseudomonadota</taxon>
        <taxon>Alphaproteobacteria</taxon>
        <taxon>Rhodospirillales</taxon>
        <taxon>Dongiaceae</taxon>
        <taxon>Dongia</taxon>
    </lineage>
</organism>
<name>A0ABU5DTK2_9PROT</name>
<dbReference type="EMBL" id="JAXCLX010000001">
    <property type="protein sequence ID" value="MDY0870654.1"/>
    <property type="molecule type" value="Genomic_DNA"/>
</dbReference>
<keyword evidence="4" id="KW-0472">Membrane</keyword>
<evidence type="ECO:0000313" key="8">
    <source>
        <dbReference type="Proteomes" id="UP001271769"/>
    </source>
</evidence>
<keyword evidence="2" id="KW-0812">Transmembrane</keyword>
<evidence type="ECO:0000256" key="4">
    <source>
        <dbReference type="ARBA" id="ARBA00023136"/>
    </source>
</evidence>
<comment type="caution">
    <text evidence="7">The sequence shown here is derived from an EMBL/GenBank/DDBJ whole genome shotgun (WGS) entry which is preliminary data.</text>
</comment>
<evidence type="ECO:0000313" key="7">
    <source>
        <dbReference type="EMBL" id="MDY0870654.1"/>
    </source>
</evidence>
<sequence length="121" mass="13415">MADPSETDNFDSTKFERDRQRVEQGFWPKLRRIAGRVPFVDELLAAYYCAIDPASPLRVKAVLMGALAYFVLPIDAVPDFLAFFGFADDAAVVYAAVKTVAKHITPAHRDKARAALNKLDA</sequence>
<dbReference type="PIRSF" id="PIRSF031804">
    <property type="entry name" value="UCP031804"/>
    <property type="match status" value="1"/>
</dbReference>
<keyword evidence="8" id="KW-1185">Reference proteome</keyword>